<dbReference type="EMBL" id="MN586026">
    <property type="protein sequence ID" value="QGJ93421.1"/>
    <property type="molecule type" value="Genomic_DNA"/>
</dbReference>
<evidence type="ECO:0000256" key="1">
    <source>
        <dbReference type="SAM" id="MobiDB-lite"/>
    </source>
</evidence>
<dbReference type="GeneID" id="63026825"/>
<name>A0A649VMF2_9CAUD</name>
<reference evidence="2 3" key="1">
    <citation type="submission" date="2019-10" db="EMBL/GenBank/DDBJ databases">
        <authorList>
            <person name="Case Z.W."/>
            <person name="Garlena R.A."/>
            <person name="Russell D.A."/>
            <person name="Pope W.H."/>
            <person name="Jacobs-Sera D."/>
            <person name="Hatfull G.F."/>
        </authorList>
    </citation>
    <scope>NUCLEOTIDE SEQUENCE [LARGE SCALE GENOMIC DNA]</scope>
</reference>
<protein>
    <submittedName>
        <fullName evidence="2">Uncharacterized protein</fullName>
    </submittedName>
</protein>
<dbReference type="KEGG" id="vg:63026825"/>
<feature type="region of interest" description="Disordered" evidence="1">
    <location>
        <begin position="1"/>
        <end position="30"/>
    </location>
</feature>
<proteinExistence type="predicted"/>
<feature type="compositionally biased region" description="Basic residues" evidence="1">
    <location>
        <begin position="16"/>
        <end position="28"/>
    </location>
</feature>
<organism evidence="2 3">
    <name type="scientific">Gordonia phage Leonard</name>
    <dbReference type="NCBI Taxonomy" id="2656539"/>
    <lineage>
        <taxon>Viruses</taxon>
        <taxon>Duplodnaviria</taxon>
        <taxon>Heunggongvirae</taxon>
        <taxon>Uroviricota</taxon>
        <taxon>Caudoviricetes</taxon>
        <taxon>Stackebrandtviridae</taxon>
        <taxon>Schenleyvirinae</taxon>
        <taxon>Leonardvirus</taxon>
        <taxon>Leonardvirus leonard</taxon>
    </lineage>
</organism>
<keyword evidence="3" id="KW-1185">Reference proteome</keyword>
<sequence length="71" mass="8444">MSSGQRPRRREYFPRMKQRGKHRPRKARVTVYGSDRRPVWPQPRLGSMDDWPAFLTSIAVRINRTGDTPYD</sequence>
<evidence type="ECO:0000313" key="3">
    <source>
        <dbReference type="Proteomes" id="UP000422378"/>
    </source>
</evidence>
<dbReference type="Proteomes" id="UP000422378">
    <property type="component" value="Segment"/>
</dbReference>
<gene>
    <name evidence="2" type="primary">59</name>
    <name evidence="2" type="ORF">SEA_LEONARD_59</name>
</gene>
<accession>A0A649VMF2</accession>
<evidence type="ECO:0000313" key="2">
    <source>
        <dbReference type="EMBL" id="QGJ93421.1"/>
    </source>
</evidence>
<dbReference type="RefSeq" id="YP_010002278.1">
    <property type="nucleotide sequence ID" value="NC_053242.1"/>
</dbReference>